<evidence type="ECO:0000313" key="1">
    <source>
        <dbReference type="EMBL" id="MBB6070318.1"/>
    </source>
</evidence>
<keyword evidence="2" id="KW-1185">Reference proteome</keyword>
<protein>
    <submittedName>
        <fullName evidence="1">Uncharacterized protein</fullName>
    </submittedName>
</protein>
<proteinExistence type="predicted"/>
<reference evidence="1 2" key="1">
    <citation type="submission" date="2020-08" db="EMBL/GenBank/DDBJ databases">
        <title>Genomic Encyclopedia of Type Strains, Phase IV (KMG-IV): sequencing the most valuable type-strain genomes for metagenomic binning, comparative biology and taxonomic classification.</title>
        <authorList>
            <person name="Goeker M."/>
        </authorList>
    </citation>
    <scope>NUCLEOTIDE SEQUENCE [LARGE SCALE GENOMIC DNA]</scope>
    <source>
        <strain evidence="1 2">DSM 29007</strain>
    </source>
</reference>
<evidence type="ECO:0000313" key="2">
    <source>
        <dbReference type="Proteomes" id="UP000582837"/>
    </source>
</evidence>
<dbReference type="AlphaFoldDB" id="A0A841GWC1"/>
<name>A0A841GWC1_9BACT</name>
<comment type="caution">
    <text evidence="1">The sequence shown here is derived from an EMBL/GenBank/DDBJ whole genome shotgun (WGS) entry which is preliminary data.</text>
</comment>
<gene>
    <name evidence="1" type="ORF">HNQ61_001937</name>
</gene>
<accession>A0A841GWC1</accession>
<dbReference type="Proteomes" id="UP000582837">
    <property type="component" value="Unassembled WGS sequence"/>
</dbReference>
<dbReference type="EMBL" id="JACHIA010000004">
    <property type="protein sequence ID" value="MBB6070318.1"/>
    <property type="molecule type" value="Genomic_DNA"/>
</dbReference>
<sequence length="110" mass="12242">MVRPVRARGRSTSALRRKIATRVPCISRMQGKPATRRADTLGGLLDPLVDSLAAAVSLSETVSVYDRRREARSVTQRRITELQTLFDQSTERTRAVLTPAEWALLPAALR</sequence>
<organism evidence="1 2">
    <name type="scientific">Longimicrobium terrae</name>
    <dbReference type="NCBI Taxonomy" id="1639882"/>
    <lineage>
        <taxon>Bacteria</taxon>
        <taxon>Pseudomonadati</taxon>
        <taxon>Gemmatimonadota</taxon>
        <taxon>Longimicrobiia</taxon>
        <taxon>Longimicrobiales</taxon>
        <taxon>Longimicrobiaceae</taxon>
        <taxon>Longimicrobium</taxon>
    </lineage>
</organism>